<dbReference type="PANTHER" id="PTHR30474:SF14">
    <property type="entry name" value="CELL CYCLE PROTEIN"/>
    <property type="match status" value="1"/>
</dbReference>
<name>A0ABU7FII4_9ACTN</name>
<organism evidence="10 11">
    <name type="scientific">Streptomyces chiangmaiensis</name>
    <dbReference type="NCBI Taxonomy" id="766497"/>
    <lineage>
        <taxon>Bacteria</taxon>
        <taxon>Bacillati</taxon>
        <taxon>Actinomycetota</taxon>
        <taxon>Actinomycetes</taxon>
        <taxon>Kitasatosporales</taxon>
        <taxon>Streptomycetaceae</taxon>
        <taxon>Streptomyces</taxon>
    </lineage>
</organism>
<dbReference type="InterPro" id="IPR001182">
    <property type="entry name" value="FtsW/RodA"/>
</dbReference>
<feature type="transmembrane region" description="Helical" evidence="9">
    <location>
        <begin position="304"/>
        <end position="321"/>
    </location>
</feature>
<dbReference type="EMBL" id="JAYWVC010000044">
    <property type="protein sequence ID" value="MED7823447.1"/>
    <property type="molecule type" value="Genomic_DNA"/>
</dbReference>
<dbReference type="Proteomes" id="UP001333996">
    <property type="component" value="Unassembled WGS sequence"/>
</dbReference>
<accession>A0ABU7FII4</accession>
<feature type="transmembrane region" description="Helical" evidence="9">
    <location>
        <begin position="67"/>
        <end position="89"/>
    </location>
</feature>
<comment type="caution">
    <text evidence="10">The sequence shown here is derived from an EMBL/GenBank/DDBJ whole genome shotgun (WGS) entry which is preliminary data.</text>
</comment>
<keyword evidence="6 9" id="KW-0472">Membrane</keyword>
<feature type="transmembrane region" description="Helical" evidence="9">
    <location>
        <begin position="371"/>
        <end position="388"/>
    </location>
</feature>
<feature type="transmembrane region" description="Helical" evidence="9">
    <location>
        <begin position="214"/>
        <end position="233"/>
    </location>
</feature>
<feature type="transmembrane region" description="Helical" evidence="9">
    <location>
        <begin position="34"/>
        <end position="55"/>
    </location>
</feature>
<dbReference type="InterPro" id="IPR018365">
    <property type="entry name" value="Cell_cycle_FtsW-rel_CS"/>
</dbReference>
<evidence type="ECO:0000256" key="7">
    <source>
        <dbReference type="ARBA" id="ARBA00044770"/>
    </source>
</evidence>
<dbReference type="NCBIfam" id="TIGR02210">
    <property type="entry name" value="rodA_shape"/>
    <property type="match status" value="1"/>
</dbReference>
<evidence type="ECO:0000256" key="5">
    <source>
        <dbReference type="ARBA" id="ARBA00022989"/>
    </source>
</evidence>
<dbReference type="InterPro" id="IPR011923">
    <property type="entry name" value="RodA/MrdB"/>
</dbReference>
<evidence type="ECO:0000256" key="9">
    <source>
        <dbReference type="SAM" id="Phobius"/>
    </source>
</evidence>
<comment type="subcellular location">
    <subcellularLocation>
        <location evidence="1">Membrane</location>
        <topology evidence="1">Multi-pass membrane protein</topology>
    </subcellularLocation>
</comment>
<evidence type="ECO:0000256" key="8">
    <source>
        <dbReference type="ARBA" id="ARBA00049902"/>
    </source>
</evidence>
<keyword evidence="3 9" id="KW-0812">Transmembrane</keyword>
<dbReference type="EC" id="2.4.99.28" evidence="7"/>
<keyword evidence="5 9" id="KW-1133">Transmembrane helix</keyword>
<evidence type="ECO:0000256" key="1">
    <source>
        <dbReference type="ARBA" id="ARBA00004141"/>
    </source>
</evidence>
<evidence type="ECO:0000256" key="3">
    <source>
        <dbReference type="ARBA" id="ARBA00022692"/>
    </source>
</evidence>
<comment type="catalytic activity">
    <reaction evidence="8">
        <text>[GlcNAc-(1-&gt;4)-Mur2Ac(oyl-L-Ala-gamma-D-Glu-L-Lys-D-Ala-D-Ala)](n)-di-trans,octa-cis-undecaprenyl diphosphate + beta-D-GlcNAc-(1-&gt;4)-Mur2Ac(oyl-L-Ala-gamma-D-Glu-L-Lys-D-Ala-D-Ala)-di-trans,octa-cis-undecaprenyl diphosphate = [GlcNAc-(1-&gt;4)-Mur2Ac(oyl-L-Ala-gamma-D-Glu-L-Lys-D-Ala-D-Ala)](n+1)-di-trans,octa-cis-undecaprenyl diphosphate + di-trans,octa-cis-undecaprenyl diphosphate + H(+)</text>
        <dbReference type="Rhea" id="RHEA:23708"/>
        <dbReference type="Rhea" id="RHEA-COMP:9602"/>
        <dbReference type="Rhea" id="RHEA-COMP:9603"/>
        <dbReference type="ChEBI" id="CHEBI:15378"/>
        <dbReference type="ChEBI" id="CHEBI:58405"/>
        <dbReference type="ChEBI" id="CHEBI:60033"/>
        <dbReference type="ChEBI" id="CHEBI:78435"/>
        <dbReference type="EC" id="2.4.99.28"/>
    </reaction>
</comment>
<feature type="transmembrane region" description="Helical" evidence="9">
    <location>
        <begin position="333"/>
        <end position="351"/>
    </location>
</feature>
<keyword evidence="4" id="KW-0133">Cell shape</keyword>
<gene>
    <name evidence="10" type="primary">rodA</name>
    <name evidence="10" type="ORF">VXC91_15990</name>
</gene>
<feature type="transmembrane region" description="Helical" evidence="9">
    <location>
        <begin position="178"/>
        <end position="207"/>
    </location>
</feature>
<feature type="transmembrane region" description="Helical" evidence="9">
    <location>
        <begin position="101"/>
        <end position="129"/>
    </location>
</feature>
<sequence length="399" mass="42543">MTGANNFSVSGYGPERSAWTRIFARDGLARRLDWPILLSALALSLIGTALVYSATRNRTEINQGDPYYFLIRHLMNTGIGLALMVGIIWLGHRTLRMAVPILYGISVLLILLVLTPLGATVNGAHAWIVFGGGFSLQPSEFVKITIILGMAMLLAARVDAGDKPYPDHWTVAQALGLAAVPMLIVMLMPDLGSVMVMVIIVLGVLLASGASNRWVFGLLGAGALGAVAIWQLHILDEYQINRFAAFANPDLDPAGVGYNTNQARIAIGSGGLTGAGLFHGSQTTGQFVPEQQTDFVFTVAGEELGFLGAGLIIVLLGIVLWRACRIARETTELYGTIVAAGIIAWFAFQAFENIGMTLGIMPVAGLPLPFVSYGGSSMFAVWMAVGLLQSIRVQRPLSA</sequence>
<evidence type="ECO:0000256" key="4">
    <source>
        <dbReference type="ARBA" id="ARBA00022960"/>
    </source>
</evidence>
<protein>
    <recommendedName>
        <fullName evidence="7">peptidoglycan glycosyltransferase</fullName>
        <ecNumber evidence="7">2.4.99.28</ecNumber>
    </recommendedName>
</protein>
<proteinExistence type="predicted"/>
<evidence type="ECO:0000256" key="6">
    <source>
        <dbReference type="ARBA" id="ARBA00023136"/>
    </source>
</evidence>
<evidence type="ECO:0000313" key="10">
    <source>
        <dbReference type="EMBL" id="MED7823447.1"/>
    </source>
</evidence>
<dbReference type="PROSITE" id="PS00428">
    <property type="entry name" value="FTSW_RODA_SPOVE"/>
    <property type="match status" value="1"/>
</dbReference>
<evidence type="ECO:0000256" key="2">
    <source>
        <dbReference type="ARBA" id="ARBA00004752"/>
    </source>
</evidence>
<dbReference type="PANTHER" id="PTHR30474">
    <property type="entry name" value="CELL CYCLE PROTEIN"/>
    <property type="match status" value="1"/>
</dbReference>
<keyword evidence="11" id="KW-1185">Reference proteome</keyword>
<dbReference type="RefSeq" id="WP_329507931.1">
    <property type="nucleotide sequence ID" value="NZ_BAAAYZ010000146.1"/>
</dbReference>
<dbReference type="Pfam" id="PF01098">
    <property type="entry name" value="FTSW_RODA_SPOVE"/>
    <property type="match status" value="1"/>
</dbReference>
<evidence type="ECO:0000313" key="11">
    <source>
        <dbReference type="Proteomes" id="UP001333996"/>
    </source>
</evidence>
<reference evidence="10" key="1">
    <citation type="submission" date="2024-01" db="EMBL/GenBank/DDBJ databases">
        <title>First draft genome sequence data of TA4-1, the type strain of Gram-positive actinobacterium Streptomyces chiangmaiensis.</title>
        <authorList>
            <person name="Yasawong M."/>
            <person name="Nantapong N."/>
        </authorList>
    </citation>
    <scope>NUCLEOTIDE SEQUENCE</scope>
    <source>
        <strain evidence="10">TA4-1</strain>
    </source>
</reference>
<comment type="pathway">
    <text evidence="2">Cell wall biogenesis; peptidoglycan biosynthesis.</text>
</comment>